<dbReference type="SUPFAM" id="SSF69572">
    <property type="entry name" value="Activating enzymes of the ubiquitin-like proteins"/>
    <property type="match status" value="1"/>
</dbReference>
<dbReference type="NCBIfam" id="TIGR03882">
    <property type="entry name" value="cyclo_dehyd_2"/>
    <property type="match status" value="1"/>
</dbReference>
<keyword evidence="3" id="KW-1185">Reference proteome</keyword>
<accession>A0A1C6TDV8</accession>
<protein>
    <submittedName>
        <fullName evidence="2">Bacteriocin biosynthesis cyclodehydratase domain-containing protein</fullName>
    </submittedName>
</protein>
<evidence type="ECO:0000313" key="3">
    <source>
        <dbReference type="Proteomes" id="UP000199413"/>
    </source>
</evidence>
<name>A0A1C6TDV8_9ACTN</name>
<gene>
    <name evidence="2" type="ORF">GA0070624_6670</name>
</gene>
<dbReference type="InterPro" id="IPR022291">
    <property type="entry name" value="Bacteriocin_synth_cyclodeHase"/>
</dbReference>
<organism evidence="2 3">
    <name type="scientific">Micromonospora rhizosphaerae</name>
    <dbReference type="NCBI Taxonomy" id="568872"/>
    <lineage>
        <taxon>Bacteria</taxon>
        <taxon>Bacillati</taxon>
        <taxon>Actinomycetota</taxon>
        <taxon>Actinomycetes</taxon>
        <taxon>Micromonosporales</taxon>
        <taxon>Micromonosporaceae</taxon>
        <taxon>Micromonospora</taxon>
    </lineage>
</organism>
<dbReference type="STRING" id="568872.GA0070624_6670"/>
<dbReference type="AlphaFoldDB" id="A0A1C6TDV8"/>
<reference evidence="3" key="1">
    <citation type="submission" date="2016-06" db="EMBL/GenBank/DDBJ databases">
        <authorList>
            <person name="Varghese N."/>
            <person name="Submissions Spin"/>
        </authorList>
    </citation>
    <scope>NUCLEOTIDE SEQUENCE [LARGE SCALE GENOMIC DNA]</scope>
    <source>
        <strain evidence="3">DSM 45431</strain>
    </source>
</reference>
<feature type="region of interest" description="Disordered" evidence="1">
    <location>
        <begin position="352"/>
        <end position="381"/>
    </location>
</feature>
<evidence type="ECO:0000313" key="2">
    <source>
        <dbReference type="EMBL" id="SCL39732.1"/>
    </source>
</evidence>
<dbReference type="Gene3D" id="3.40.50.720">
    <property type="entry name" value="NAD(P)-binding Rossmann-like Domain"/>
    <property type="match status" value="1"/>
</dbReference>
<sequence length="381" mass="39636">MVTIRAMTRAAPLTRPTLLPGLTRLWRDRHTLQLGVEPGRAVLLEVANPRAARLLDLLDGTRSERSVLAYASTADVAPDEARVLLDTLHAAGLVVPAHTLLPRDLAGPVRARLTGEAGALALAAPGLPGTPAQVLRRRRTARVLVTGAGRLGGPLVVALAQAGVGHLDPDLTGPVRPGDLVGTGLAAAEVGRPLAAAVRDLIGRSAPGTETRPLRRGRVDLAVQLGTDRPAGLLAARHAQRRQPHLLVGLRGGVPVVGPLVRPPVGPCLNCLDLHRVDRDPDWPALAAQLAADEADQACATTTLLAAVAYAAAEVLAHLDGGTPETLGCAVEVGGAGRFRRRVWPPHPSCGCSGNRPLQAEPTRSRLRSNSGPLESVTMTG</sequence>
<proteinExistence type="predicted"/>
<dbReference type="GO" id="GO:0008641">
    <property type="term" value="F:ubiquitin-like modifier activating enzyme activity"/>
    <property type="evidence" value="ECO:0007669"/>
    <property type="project" value="InterPro"/>
</dbReference>
<evidence type="ECO:0000256" key="1">
    <source>
        <dbReference type="SAM" id="MobiDB-lite"/>
    </source>
</evidence>
<dbReference type="EMBL" id="FMHV01000002">
    <property type="protein sequence ID" value="SCL39732.1"/>
    <property type="molecule type" value="Genomic_DNA"/>
</dbReference>
<dbReference type="InterPro" id="IPR035985">
    <property type="entry name" value="Ubiquitin-activating_enz"/>
</dbReference>
<feature type="compositionally biased region" description="Polar residues" evidence="1">
    <location>
        <begin position="368"/>
        <end position="381"/>
    </location>
</feature>
<dbReference type="Proteomes" id="UP000199413">
    <property type="component" value="Unassembled WGS sequence"/>
</dbReference>